<gene>
    <name evidence="2" type="ORF">SAMN05445850_1793</name>
</gene>
<keyword evidence="3" id="KW-1185">Reference proteome</keyword>
<dbReference type="Gene3D" id="3.40.50.300">
    <property type="entry name" value="P-loop containing nucleotide triphosphate hydrolases"/>
    <property type="match status" value="2"/>
</dbReference>
<accession>A0A1H1DVM1</accession>
<name>A0A1H1DVM1_9BURK</name>
<sequence>MTQVRLLGWKASGVRCPDHEIALTKADGKPHHVSLIQMPNGTGKTTTLELLRAALSGPEVWTDTTSIAEFAPRGASASRGVFEVRLMVDDRRFTIIMTLDFEQPKVEFRTTWTSSVPRFQRPPALLRVLTPDFVPFFVFDGELAHALLDSKKTRAREALEVQFQLSSLNQFAKLMDRFWEEKTRNSTAKGEKGLTQRRNKLNELTTRQDQLVREQRELKRRLATLTARHEKLRSDYKEQFDQDHQAQQERRRLEEDLARANLNVQTLLPSAFAEIRRPQYLSPRFTLGLQALRDNLEKLKLPENAAKEFFDDLAEAEHCVCGEEMTEERRSAILVRRDAYLGKEDQGVLNAIKGAIKDSAGGDPSSYRDELDKQLSRLRDAVRDRDLVQGELDALEQRRLEGGDEELTAMKAKLEELEGEIGTAEGRLADIEADDDGGRGDDTDSLKALAKRIKRAEDQYAEATKTRDIRVKTKVLKALIEVAVADASNRIAKQLVDATNARLEGILTRSPLRVADVRDSVVLDGQSRGSPGQTLALGYAFLLGLFDAGQVSLPFVVDSPTGALDKNVRREIAELLPSISQQLVAFTTSSEYEQFVPVLDRAARGDVQYLTMFRLNDATRPLLSRADSGSAVLSANGALVKSKSFFEAFDSEAYEEPTPVRND</sequence>
<protein>
    <recommendedName>
        <fullName evidence="4">DNA sulfur modification protein DndD</fullName>
    </recommendedName>
</protein>
<evidence type="ECO:0000313" key="2">
    <source>
        <dbReference type="EMBL" id="SDQ80443.1"/>
    </source>
</evidence>
<keyword evidence="1" id="KW-0175">Coiled coil</keyword>
<dbReference type="AlphaFoldDB" id="A0A1H1DVM1"/>
<dbReference type="SUPFAM" id="SSF52540">
    <property type="entry name" value="P-loop containing nucleoside triphosphate hydrolases"/>
    <property type="match status" value="1"/>
</dbReference>
<dbReference type="RefSeq" id="WP_143037134.1">
    <property type="nucleotide sequence ID" value="NZ_FNKX01000001.1"/>
</dbReference>
<reference evidence="3" key="1">
    <citation type="submission" date="2016-10" db="EMBL/GenBank/DDBJ databases">
        <authorList>
            <person name="Varghese N."/>
            <person name="Submissions S."/>
        </authorList>
    </citation>
    <scope>NUCLEOTIDE SEQUENCE [LARGE SCALE GENOMIC DNA]</scope>
    <source>
        <strain evidence="3">DUS833</strain>
    </source>
</reference>
<feature type="coiled-coil region" evidence="1">
    <location>
        <begin position="378"/>
        <end position="466"/>
    </location>
</feature>
<proteinExistence type="predicted"/>
<organism evidence="2 3">
    <name type="scientific">Paraburkholderia tuberum</name>
    <dbReference type="NCBI Taxonomy" id="157910"/>
    <lineage>
        <taxon>Bacteria</taxon>
        <taxon>Pseudomonadati</taxon>
        <taxon>Pseudomonadota</taxon>
        <taxon>Betaproteobacteria</taxon>
        <taxon>Burkholderiales</taxon>
        <taxon>Burkholderiaceae</taxon>
        <taxon>Paraburkholderia</taxon>
    </lineage>
</organism>
<feature type="coiled-coil region" evidence="1">
    <location>
        <begin position="194"/>
        <end position="263"/>
    </location>
</feature>
<dbReference type="PANTHER" id="PTHR32114">
    <property type="entry name" value="ABC TRANSPORTER ABCH.3"/>
    <property type="match status" value="1"/>
</dbReference>
<evidence type="ECO:0000256" key="1">
    <source>
        <dbReference type="SAM" id="Coils"/>
    </source>
</evidence>
<dbReference type="STRING" id="157910.SAMN05445850_1793"/>
<dbReference type="PANTHER" id="PTHR32114:SF2">
    <property type="entry name" value="ABC TRANSPORTER ABCH.3"/>
    <property type="match status" value="1"/>
</dbReference>
<dbReference type="EMBL" id="FNKX01000001">
    <property type="protein sequence ID" value="SDQ80443.1"/>
    <property type="molecule type" value="Genomic_DNA"/>
</dbReference>
<dbReference type="InterPro" id="IPR027417">
    <property type="entry name" value="P-loop_NTPase"/>
</dbReference>
<dbReference type="Proteomes" id="UP000199365">
    <property type="component" value="Unassembled WGS sequence"/>
</dbReference>
<evidence type="ECO:0008006" key="4">
    <source>
        <dbReference type="Google" id="ProtNLM"/>
    </source>
</evidence>
<evidence type="ECO:0000313" key="3">
    <source>
        <dbReference type="Proteomes" id="UP000199365"/>
    </source>
</evidence>